<keyword evidence="1" id="KW-0175">Coiled coil</keyword>
<protein>
    <submittedName>
        <fullName evidence="2">Uncharacterized protein</fullName>
    </submittedName>
</protein>
<dbReference type="RefSeq" id="WP_184814625.1">
    <property type="nucleotide sequence ID" value="NZ_JACHJQ010000007.1"/>
</dbReference>
<evidence type="ECO:0000256" key="1">
    <source>
        <dbReference type="SAM" id="Coils"/>
    </source>
</evidence>
<evidence type="ECO:0000313" key="2">
    <source>
        <dbReference type="EMBL" id="MBB4910602.1"/>
    </source>
</evidence>
<evidence type="ECO:0000313" key="3">
    <source>
        <dbReference type="Proteomes" id="UP000520767"/>
    </source>
</evidence>
<organism evidence="2 3">
    <name type="scientific">Actinophytocola algeriensis</name>
    <dbReference type="NCBI Taxonomy" id="1768010"/>
    <lineage>
        <taxon>Bacteria</taxon>
        <taxon>Bacillati</taxon>
        <taxon>Actinomycetota</taxon>
        <taxon>Actinomycetes</taxon>
        <taxon>Pseudonocardiales</taxon>
        <taxon>Pseudonocardiaceae</taxon>
    </lineage>
</organism>
<dbReference type="EMBL" id="JACHJQ010000007">
    <property type="protein sequence ID" value="MBB4910602.1"/>
    <property type="molecule type" value="Genomic_DNA"/>
</dbReference>
<dbReference type="Proteomes" id="UP000520767">
    <property type="component" value="Unassembled WGS sequence"/>
</dbReference>
<sequence>MINRDRGSGEPAQSWHELIADIRAAARAHVERRAEQALDEIRELRVQLSNGEGRLEDGLWRIQQAYERKVTCITATNLGSQGVSMYEHIDHARGSRAIGEPSERYHLKVDDGRAAELDEALKQLREIKESLSAIDRAVEAAFAVIDQQFKRLQQRVITAMHQRSKGGASDAG</sequence>
<proteinExistence type="predicted"/>
<feature type="coiled-coil region" evidence="1">
    <location>
        <begin position="27"/>
        <end position="54"/>
    </location>
</feature>
<accession>A0A7W7VHK3</accession>
<comment type="caution">
    <text evidence="2">The sequence shown here is derived from an EMBL/GenBank/DDBJ whole genome shotgun (WGS) entry which is preliminary data.</text>
</comment>
<gene>
    <name evidence="2" type="ORF">FHR82_006860</name>
</gene>
<name>A0A7W7VHK3_9PSEU</name>
<dbReference type="AlphaFoldDB" id="A0A7W7VHK3"/>
<keyword evidence="3" id="KW-1185">Reference proteome</keyword>
<reference evidence="2 3" key="1">
    <citation type="submission" date="2020-08" db="EMBL/GenBank/DDBJ databases">
        <title>Genomic Encyclopedia of Type Strains, Phase III (KMG-III): the genomes of soil and plant-associated and newly described type strains.</title>
        <authorList>
            <person name="Whitman W."/>
        </authorList>
    </citation>
    <scope>NUCLEOTIDE SEQUENCE [LARGE SCALE GENOMIC DNA]</scope>
    <source>
        <strain evidence="2 3">CECT 8960</strain>
    </source>
</reference>